<dbReference type="AlphaFoldDB" id="A0AAJ0BSE8"/>
<dbReference type="RefSeq" id="XP_060279856.1">
    <property type="nucleotide sequence ID" value="XM_060431897.1"/>
</dbReference>
<organism evidence="3 4">
    <name type="scientific">Phialemonium atrogriseum</name>
    <dbReference type="NCBI Taxonomy" id="1093897"/>
    <lineage>
        <taxon>Eukaryota</taxon>
        <taxon>Fungi</taxon>
        <taxon>Dikarya</taxon>
        <taxon>Ascomycota</taxon>
        <taxon>Pezizomycotina</taxon>
        <taxon>Sordariomycetes</taxon>
        <taxon>Sordariomycetidae</taxon>
        <taxon>Cephalothecales</taxon>
        <taxon>Cephalothecaceae</taxon>
        <taxon>Phialemonium</taxon>
    </lineage>
</organism>
<protein>
    <submittedName>
        <fullName evidence="3">Dienelactone hydrolase</fullName>
    </submittedName>
</protein>
<dbReference type="PANTHER" id="PTHR17630:SF105">
    <property type="entry name" value="DIENELACTONE HYDROLASE FAMILY PROTEIN (AFU_ORTHOLOGUE AFUA_4G08790)"/>
    <property type="match status" value="1"/>
</dbReference>
<keyword evidence="3" id="KW-0378">Hydrolase</keyword>
<keyword evidence="1" id="KW-0812">Transmembrane</keyword>
<keyword evidence="4" id="KW-1185">Reference proteome</keyword>
<dbReference type="PANTHER" id="PTHR17630">
    <property type="entry name" value="DIENELACTONE HYDROLASE"/>
    <property type="match status" value="1"/>
</dbReference>
<name>A0AAJ0BSE8_9PEZI</name>
<dbReference type="InterPro" id="IPR029058">
    <property type="entry name" value="AB_hydrolase_fold"/>
</dbReference>
<proteinExistence type="predicted"/>
<dbReference type="Proteomes" id="UP001244011">
    <property type="component" value="Unassembled WGS sequence"/>
</dbReference>
<keyword evidence="1" id="KW-1133">Transmembrane helix</keyword>
<keyword evidence="1" id="KW-0472">Membrane</keyword>
<accession>A0AAJ0BSE8</accession>
<dbReference type="SUPFAM" id="SSF53474">
    <property type="entry name" value="alpha/beta-Hydrolases"/>
    <property type="match status" value="1"/>
</dbReference>
<reference evidence="3" key="1">
    <citation type="submission" date="2023-06" db="EMBL/GenBank/DDBJ databases">
        <title>Genome-scale phylogeny and comparative genomics of the fungal order Sordariales.</title>
        <authorList>
            <consortium name="Lawrence Berkeley National Laboratory"/>
            <person name="Hensen N."/>
            <person name="Bonometti L."/>
            <person name="Westerberg I."/>
            <person name="Brannstrom I.O."/>
            <person name="Guillou S."/>
            <person name="Cros-Aarteil S."/>
            <person name="Calhoun S."/>
            <person name="Haridas S."/>
            <person name="Kuo A."/>
            <person name="Mondo S."/>
            <person name="Pangilinan J."/>
            <person name="Riley R."/>
            <person name="Labutti K."/>
            <person name="Andreopoulos B."/>
            <person name="Lipzen A."/>
            <person name="Chen C."/>
            <person name="Yanf M."/>
            <person name="Daum C."/>
            <person name="Ng V."/>
            <person name="Clum A."/>
            <person name="Steindorff A."/>
            <person name="Ohm R."/>
            <person name="Martin F."/>
            <person name="Silar P."/>
            <person name="Natvig D."/>
            <person name="Lalanne C."/>
            <person name="Gautier V."/>
            <person name="Ament-Velasquez S.L."/>
            <person name="Kruys A."/>
            <person name="Hutchinson M.I."/>
            <person name="Powell A.J."/>
            <person name="Barry K."/>
            <person name="Miller A.N."/>
            <person name="Grigoriev I.V."/>
            <person name="Debuchy R."/>
            <person name="Gladieux P."/>
            <person name="Thoren M.H."/>
            <person name="Johannesson H."/>
        </authorList>
    </citation>
    <scope>NUCLEOTIDE SEQUENCE</scope>
    <source>
        <strain evidence="3">8032-3</strain>
    </source>
</reference>
<dbReference type="GeneID" id="85315084"/>
<feature type="transmembrane region" description="Helical" evidence="1">
    <location>
        <begin position="104"/>
        <end position="121"/>
    </location>
</feature>
<dbReference type="InterPro" id="IPR002925">
    <property type="entry name" value="Dienelactn_hydro"/>
</dbReference>
<evidence type="ECO:0000256" key="1">
    <source>
        <dbReference type="SAM" id="Phobius"/>
    </source>
</evidence>
<dbReference type="EMBL" id="MU839025">
    <property type="protein sequence ID" value="KAK1763643.1"/>
    <property type="molecule type" value="Genomic_DNA"/>
</dbReference>
<sequence>MSCPDCFSGAVHEGIPRGKVIKFHDLNTYITEPADGREVKNIIVIIPDAFGWEFVNNRILADHYADKGHYRVYLPDFMLGHASPLWMIGTMRTLMNPGNVFKKLYAVPIAIYGIAPFLFFNRQARSYPIVKKFFAALRKNEGANLSVGAAGFCWGGKLTVLLAADADLVDGKPLIDAGFTGHPSRLDIPAEIEAIKKPVSFACAENDSQLPKEQADKIAAIVEAKGEGEKGEVVWYAGCGHGFCVRADSGFEDVAKQAAEAEDQCIRWFDSHFIQ</sequence>
<dbReference type="Gene3D" id="3.40.50.1820">
    <property type="entry name" value="alpha/beta hydrolase"/>
    <property type="match status" value="1"/>
</dbReference>
<dbReference type="Pfam" id="PF01738">
    <property type="entry name" value="DLH"/>
    <property type="match status" value="1"/>
</dbReference>
<evidence type="ECO:0000313" key="3">
    <source>
        <dbReference type="EMBL" id="KAK1763643.1"/>
    </source>
</evidence>
<evidence type="ECO:0000259" key="2">
    <source>
        <dbReference type="Pfam" id="PF01738"/>
    </source>
</evidence>
<feature type="domain" description="Dienelactone hydrolase" evidence="2">
    <location>
        <begin position="27"/>
        <end position="272"/>
    </location>
</feature>
<evidence type="ECO:0000313" key="4">
    <source>
        <dbReference type="Proteomes" id="UP001244011"/>
    </source>
</evidence>
<comment type="caution">
    <text evidence="3">The sequence shown here is derived from an EMBL/GenBank/DDBJ whole genome shotgun (WGS) entry which is preliminary data.</text>
</comment>
<gene>
    <name evidence="3" type="ORF">QBC33DRAFT_596774</name>
</gene>
<dbReference type="GO" id="GO:0016787">
    <property type="term" value="F:hydrolase activity"/>
    <property type="evidence" value="ECO:0007669"/>
    <property type="project" value="UniProtKB-KW"/>
</dbReference>